<organism evidence="1 2">
    <name type="scientific">Portunus trituberculatus</name>
    <name type="common">Swimming crab</name>
    <name type="synonym">Neptunus trituberculatus</name>
    <dbReference type="NCBI Taxonomy" id="210409"/>
    <lineage>
        <taxon>Eukaryota</taxon>
        <taxon>Metazoa</taxon>
        <taxon>Ecdysozoa</taxon>
        <taxon>Arthropoda</taxon>
        <taxon>Crustacea</taxon>
        <taxon>Multicrustacea</taxon>
        <taxon>Malacostraca</taxon>
        <taxon>Eumalacostraca</taxon>
        <taxon>Eucarida</taxon>
        <taxon>Decapoda</taxon>
        <taxon>Pleocyemata</taxon>
        <taxon>Brachyura</taxon>
        <taxon>Eubrachyura</taxon>
        <taxon>Portunoidea</taxon>
        <taxon>Portunidae</taxon>
        <taxon>Portuninae</taxon>
        <taxon>Portunus</taxon>
    </lineage>
</organism>
<dbReference type="AlphaFoldDB" id="A0A5B7K9C9"/>
<keyword evidence="2" id="KW-1185">Reference proteome</keyword>
<accession>A0A5B7K9C9</accession>
<name>A0A5B7K9C9_PORTR</name>
<evidence type="ECO:0000313" key="1">
    <source>
        <dbReference type="EMBL" id="MPD01818.1"/>
    </source>
</evidence>
<evidence type="ECO:0000313" key="2">
    <source>
        <dbReference type="Proteomes" id="UP000324222"/>
    </source>
</evidence>
<reference evidence="1 2" key="1">
    <citation type="submission" date="2019-05" db="EMBL/GenBank/DDBJ databases">
        <title>Another draft genome of Portunus trituberculatus and its Hox gene families provides insights of decapod evolution.</title>
        <authorList>
            <person name="Jeong J.-H."/>
            <person name="Song I."/>
            <person name="Kim S."/>
            <person name="Choi T."/>
            <person name="Kim D."/>
            <person name="Ryu S."/>
            <person name="Kim W."/>
        </authorList>
    </citation>
    <scope>NUCLEOTIDE SEQUENCE [LARGE SCALE GENOMIC DNA]</scope>
    <source>
        <tissue evidence="1">Muscle</tissue>
    </source>
</reference>
<dbReference type="EMBL" id="VSRR010128714">
    <property type="protein sequence ID" value="MPD01818.1"/>
    <property type="molecule type" value="Genomic_DNA"/>
</dbReference>
<dbReference type="Proteomes" id="UP000324222">
    <property type="component" value="Unassembled WGS sequence"/>
</dbReference>
<sequence length="87" mass="9659">MILRFPREVNVMSRCNLGSVAYTAADIHTGHTGKTQYAGEGDECFTHITLQAGNTRSKQGTKSGCDYVLLRTGNVELKLVKMKQFYT</sequence>
<proteinExistence type="predicted"/>
<comment type="caution">
    <text evidence="1">The sequence shown here is derived from an EMBL/GenBank/DDBJ whole genome shotgun (WGS) entry which is preliminary data.</text>
</comment>
<gene>
    <name evidence="1" type="ORF">E2C01_097363</name>
</gene>
<protein>
    <submittedName>
        <fullName evidence="1">Uncharacterized protein</fullName>
    </submittedName>
</protein>